<dbReference type="EC" id="2.7.13.3" evidence="2"/>
<dbReference type="SMART" id="SM00388">
    <property type="entry name" value="HisKA"/>
    <property type="match status" value="1"/>
</dbReference>
<accession>A0A845B4T7</accession>
<dbReference type="SUPFAM" id="SSF55874">
    <property type="entry name" value="ATPase domain of HSP90 chaperone/DNA topoisomerase II/histidine kinase"/>
    <property type="match status" value="1"/>
</dbReference>
<dbReference type="OrthoDB" id="9796100at2"/>
<evidence type="ECO:0000256" key="10">
    <source>
        <dbReference type="SAM" id="Coils"/>
    </source>
</evidence>
<feature type="domain" description="PAC" evidence="14">
    <location>
        <begin position="206"/>
        <end position="258"/>
    </location>
</feature>
<gene>
    <name evidence="15" type="ORF">GRI65_13115</name>
</gene>
<feature type="domain" description="PAS" evidence="13">
    <location>
        <begin position="128"/>
        <end position="203"/>
    </location>
</feature>
<dbReference type="SUPFAM" id="SSF55785">
    <property type="entry name" value="PYP-like sensor domain (PAS domain)"/>
    <property type="match status" value="2"/>
</dbReference>
<feature type="coiled-coil region" evidence="10">
    <location>
        <begin position="260"/>
        <end position="287"/>
    </location>
</feature>
<feature type="domain" description="Response regulatory" evidence="12">
    <location>
        <begin position="540"/>
        <end position="656"/>
    </location>
</feature>
<dbReference type="AlphaFoldDB" id="A0A845B4T7"/>
<dbReference type="InterPro" id="IPR011006">
    <property type="entry name" value="CheY-like_superfamily"/>
</dbReference>
<feature type="domain" description="Histidine kinase" evidence="11">
    <location>
        <begin position="296"/>
        <end position="519"/>
    </location>
</feature>
<keyword evidence="6" id="KW-0418">Kinase</keyword>
<dbReference type="InterPro" id="IPR004358">
    <property type="entry name" value="Sig_transdc_His_kin-like_C"/>
</dbReference>
<dbReference type="InterPro" id="IPR005467">
    <property type="entry name" value="His_kinase_dom"/>
</dbReference>
<dbReference type="Gene3D" id="3.30.565.10">
    <property type="entry name" value="Histidine kinase-like ATPase, C-terminal domain"/>
    <property type="match status" value="1"/>
</dbReference>
<dbReference type="GO" id="GO:0005524">
    <property type="term" value="F:ATP binding"/>
    <property type="evidence" value="ECO:0007669"/>
    <property type="project" value="UniProtKB-KW"/>
</dbReference>
<name>A0A845B4T7_9SPHN</name>
<dbReference type="PRINTS" id="PR00344">
    <property type="entry name" value="BCTRLSENSOR"/>
</dbReference>
<reference evidence="15 16" key="1">
    <citation type="submission" date="2019-12" db="EMBL/GenBank/DDBJ databases">
        <title>Genomic-based taxomic classification of the family Erythrobacteraceae.</title>
        <authorList>
            <person name="Xu L."/>
        </authorList>
    </citation>
    <scope>NUCLEOTIDE SEQUENCE [LARGE SCALE GENOMIC DNA]</scope>
    <source>
        <strain evidence="15 16">KCTC 42453</strain>
    </source>
</reference>
<dbReference type="Pfam" id="PF00989">
    <property type="entry name" value="PAS"/>
    <property type="match status" value="1"/>
</dbReference>
<evidence type="ECO:0000256" key="2">
    <source>
        <dbReference type="ARBA" id="ARBA00012438"/>
    </source>
</evidence>
<dbReference type="InterPro" id="IPR036890">
    <property type="entry name" value="HATPase_C_sf"/>
</dbReference>
<dbReference type="Gene3D" id="3.30.450.20">
    <property type="entry name" value="PAS domain"/>
    <property type="match status" value="2"/>
</dbReference>
<dbReference type="InterPro" id="IPR035965">
    <property type="entry name" value="PAS-like_dom_sf"/>
</dbReference>
<dbReference type="Pfam" id="PF00072">
    <property type="entry name" value="Response_reg"/>
    <property type="match status" value="2"/>
</dbReference>
<dbReference type="Gene3D" id="3.40.50.2300">
    <property type="match status" value="2"/>
</dbReference>
<comment type="catalytic activity">
    <reaction evidence="1">
        <text>ATP + protein L-histidine = ADP + protein N-phospho-L-histidine.</text>
        <dbReference type="EC" id="2.7.13.3"/>
    </reaction>
</comment>
<evidence type="ECO:0000313" key="15">
    <source>
        <dbReference type="EMBL" id="MXP45390.1"/>
    </source>
</evidence>
<evidence type="ECO:0000256" key="5">
    <source>
        <dbReference type="ARBA" id="ARBA00022741"/>
    </source>
</evidence>
<evidence type="ECO:0000256" key="3">
    <source>
        <dbReference type="ARBA" id="ARBA00022553"/>
    </source>
</evidence>
<dbReference type="SMART" id="SM00086">
    <property type="entry name" value="PAC"/>
    <property type="match status" value="2"/>
</dbReference>
<evidence type="ECO:0000256" key="1">
    <source>
        <dbReference type="ARBA" id="ARBA00000085"/>
    </source>
</evidence>
<dbReference type="SMART" id="SM00387">
    <property type="entry name" value="HATPase_c"/>
    <property type="match status" value="1"/>
</dbReference>
<proteinExistence type="predicted"/>
<keyword evidence="7" id="KW-0067">ATP-binding</keyword>
<evidence type="ECO:0000256" key="4">
    <source>
        <dbReference type="ARBA" id="ARBA00022679"/>
    </source>
</evidence>
<evidence type="ECO:0000259" key="14">
    <source>
        <dbReference type="PROSITE" id="PS50113"/>
    </source>
</evidence>
<dbReference type="InterPro" id="IPR001789">
    <property type="entry name" value="Sig_transdc_resp-reg_receiver"/>
</dbReference>
<dbReference type="CDD" id="cd00130">
    <property type="entry name" value="PAS"/>
    <property type="match status" value="2"/>
</dbReference>
<dbReference type="GO" id="GO:0006355">
    <property type="term" value="P:regulation of DNA-templated transcription"/>
    <property type="evidence" value="ECO:0007669"/>
    <property type="project" value="InterPro"/>
</dbReference>
<keyword evidence="8" id="KW-0902">Two-component regulatory system</keyword>
<dbReference type="InterPro" id="IPR001610">
    <property type="entry name" value="PAC"/>
</dbReference>
<dbReference type="InterPro" id="IPR013767">
    <property type="entry name" value="PAS_fold"/>
</dbReference>
<feature type="modified residue" description="4-aspartylphosphate" evidence="9">
    <location>
        <position position="736"/>
    </location>
</feature>
<protein>
    <recommendedName>
        <fullName evidence="2">histidine kinase</fullName>
        <ecNumber evidence="2">2.7.13.3</ecNumber>
    </recommendedName>
</protein>
<feature type="domain" description="Response regulatory" evidence="12">
    <location>
        <begin position="687"/>
        <end position="797"/>
    </location>
</feature>
<dbReference type="SMART" id="SM00091">
    <property type="entry name" value="PAS"/>
    <property type="match status" value="2"/>
</dbReference>
<dbReference type="PROSITE" id="PS50112">
    <property type="entry name" value="PAS"/>
    <property type="match status" value="1"/>
</dbReference>
<dbReference type="PANTHER" id="PTHR43065">
    <property type="entry name" value="SENSOR HISTIDINE KINASE"/>
    <property type="match status" value="1"/>
</dbReference>
<dbReference type="PROSITE" id="PS50113">
    <property type="entry name" value="PAC"/>
    <property type="match status" value="1"/>
</dbReference>
<keyword evidence="16" id="KW-1185">Reference proteome</keyword>
<feature type="modified residue" description="4-aspartylphosphate" evidence="9">
    <location>
        <position position="590"/>
    </location>
</feature>
<dbReference type="SUPFAM" id="SSF47384">
    <property type="entry name" value="Homodimeric domain of signal transducing histidine kinase"/>
    <property type="match status" value="1"/>
</dbReference>
<dbReference type="CDD" id="cd00156">
    <property type="entry name" value="REC"/>
    <property type="match status" value="1"/>
</dbReference>
<dbReference type="Gene3D" id="1.10.287.130">
    <property type="match status" value="1"/>
</dbReference>
<keyword evidence="4" id="KW-0808">Transferase</keyword>
<keyword evidence="5" id="KW-0547">Nucleotide-binding</keyword>
<comment type="caution">
    <text evidence="15">The sequence shown here is derived from an EMBL/GenBank/DDBJ whole genome shotgun (WGS) entry which is preliminary data.</text>
</comment>
<evidence type="ECO:0000256" key="7">
    <source>
        <dbReference type="ARBA" id="ARBA00022840"/>
    </source>
</evidence>
<keyword evidence="10" id="KW-0175">Coiled coil</keyword>
<dbReference type="InterPro" id="IPR000014">
    <property type="entry name" value="PAS"/>
</dbReference>
<dbReference type="InterPro" id="IPR000700">
    <property type="entry name" value="PAS-assoc_C"/>
</dbReference>
<dbReference type="InterPro" id="IPR036097">
    <property type="entry name" value="HisK_dim/P_sf"/>
</dbReference>
<dbReference type="CDD" id="cd00082">
    <property type="entry name" value="HisKA"/>
    <property type="match status" value="1"/>
</dbReference>
<evidence type="ECO:0000256" key="8">
    <source>
        <dbReference type="ARBA" id="ARBA00023012"/>
    </source>
</evidence>
<dbReference type="EMBL" id="WTYL01000003">
    <property type="protein sequence ID" value="MXP45390.1"/>
    <property type="molecule type" value="Genomic_DNA"/>
</dbReference>
<evidence type="ECO:0000256" key="9">
    <source>
        <dbReference type="PROSITE-ProRule" id="PRU00169"/>
    </source>
</evidence>
<evidence type="ECO:0000259" key="13">
    <source>
        <dbReference type="PROSITE" id="PS50112"/>
    </source>
</evidence>
<dbReference type="PROSITE" id="PS50110">
    <property type="entry name" value="RESPONSE_REGULATORY"/>
    <property type="match status" value="2"/>
</dbReference>
<dbReference type="CDD" id="cd18161">
    <property type="entry name" value="REC_hyHK_blue-like"/>
    <property type="match status" value="1"/>
</dbReference>
<dbReference type="InterPro" id="IPR003661">
    <property type="entry name" value="HisK_dim/P_dom"/>
</dbReference>
<dbReference type="Pfam" id="PF13426">
    <property type="entry name" value="PAS_9"/>
    <property type="match status" value="1"/>
</dbReference>
<dbReference type="PROSITE" id="PS50109">
    <property type="entry name" value="HIS_KIN"/>
    <property type="match status" value="1"/>
</dbReference>
<dbReference type="SMART" id="SM00448">
    <property type="entry name" value="REC"/>
    <property type="match status" value="2"/>
</dbReference>
<dbReference type="InterPro" id="IPR003594">
    <property type="entry name" value="HATPase_dom"/>
</dbReference>
<dbReference type="GO" id="GO:0000155">
    <property type="term" value="F:phosphorelay sensor kinase activity"/>
    <property type="evidence" value="ECO:0007669"/>
    <property type="project" value="InterPro"/>
</dbReference>
<dbReference type="Pfam" id="PF02518">
    <property type="entry name" value="HATPase_c"/>
    <property type="match status" value="1"/>
</dbReference>
<evidence type="ECO:0000256" key="6">
    <source>
        <dbReference type="ARBA" id="ARBA00022777"/>
    </source>
</evidence>
<dbReference type="Proteomes" id="UP000431922">
    <property type="component" value="Unassembled WGS sequence"/>
</dbReference>
<dbReference type="SUPFAM" id="SSF52172">
    <property type="entry name" value="CheY-like"/>
    <property type="match status" value="2"/>
</dbReference>
<keyword evidence="3 9" id="KW-0597">Phosphoprotein</keyword>
<dbReference type="PANTHER" id="PTHR43065:SF46">
    <property type="entry name" value="C4-DICARBOXYLATE TRANSPORT SENSOR PROTEIN DCTB"/>
    <property type="match status" value="1"/>
</dbReference>
<dbReference type="NCBIfam" id="TIGR00229">
    <property type="entry name" value="sensory_box"/>
    <property type="match status" value="2"/>
</dbReference>
<organism evidence="15 16">
    <name type="scientific">Allopontixanthobacter sediminis</name>
    <dbReference type="NCBI Taxonomy" id="1689985"/>
    <lineage>
        <taxon>Bacteria</taxon>
        <taxon>Pseudomonadati</taxon>
        <taxon>Pseudomonadota</taxon>
        <taxon>Alphaproteobacteria</taxon>
        <taxon>Sphingomonadales</taxon>
        <taxon>Erythrobacteraceae</taxon>
        <taxon>Allopontixanthobacter</taxon>
    </lineage>
</organism>
<evidence type="ECO:0000313" key="16">
    <source>
        <dbReference type="Proteomes" id="UP000431922"/>
    </source>
</evidence>
<sequence length="797" mass="87670">MTTERLGEIVEKAAAEVFIFGRDDFRFLLVNRGARQNLRYSSEELAELHPWDIKPEYSEEQFKAFVEPLITGELKQLHFETLHERKGGSTYEVSVRLQLISTGDLPVFYAAIQDITEEKWMGRELEDVSRQLDAILNNTTMAVFMLDDRQHCSFMNRAAEELTGFAFKEVQGRPLHDVIHHTHPDGRPFPIEECAIDRAFPENNQSQGEEVFIHKDGTFYNVSFTASPMKNADGVTIGTVIEAHNIDEELRAREALNSFNTELRQRVDETIAERQALEAQLVQAQKMEAIGQLTGGVAHDFNNLLQVIGGNLQLLKQEPLIEGRNSVRLNNAISGVERGAKLAAQLLAFGRQQPLKPKPINVGRVLRDIDDMFRRTLGERVEIESVIAAGLWNCLVDPRQLENALLNLAINARDAMKGEGKLTVEAGNGSLDDDYVALHPEASPGQYVVLAVTDTGCGIAEENLAKVFEPFFTTKAPGEGTGLGLSMVFGFVKQSGGHITIYSEEGEGTTVRIYLPRTRKAEIANRPEGGGVAEQGNSEVILVVEDDADVRSTVVELLTNLGYKVIEAANADSALAILECGISIDLLFTDVVMPGKLRSPELARIAKERIPNIGVLFTSGYTQNAIVHAGKLDEDIELLSKPYSAEKLSRKIRKVLKGATKNVAHNDGLESNADVPSSPLPKGRQRGVLLIEDEPLIRMNIADTLDRMGCKVFEASTLKEARELLETNAFDAIVSDLGLPDGTAIQFLLDVRAKHPSVTVILATGGGMPAELQSQGIAILTKPFADHDLKALMKDKL</sequence>
<evidence type="ECO:0000259" key="12">
    <source>
        <dbReference type="PROSITE" id="PS50110"/>
    </source>
</evidence>
<evidence type="ECO:0000259" key="11">
    <source>
        <dbReference type="PROSITE" id="PS50109"/>
    </source>
</evidence>